<dbReference type="AlphaFoldDB" id="A0A8J7FI34"/>
<organism evidence="2 3">
    <name type="scientific">Chitinilyticum piscinae</name>
    <dbReference type="NCBI Taxonomy" id="2866724"/>
    <lineage>
        <taxon>Bacteria</taxon>
        <taxon>Pseudomonadati</taxon>
        <taxon>Pseudomonadota</taxon>
        <taxon>Betaproteobacteria</taxon>
        <taxon>Neisseriales</taxon>
        <taxon>Chitinibacteraceae</taxon>
        <taxon>Chitinilyticum</taxon>
    </lineage>
</organism>
<dbReference type="RefSeq" id="WP_194114268.1">
    <property type="nucleotide sequence ID" value="NZ_JADFUA010000001.1"/>
</dbReference>
<dbReference type="Proteomes" id="UP000604481">
    <property type="component" value="Unassembled WGS sequence"/>
</dbReference>
<keyword evidence="1" id="KW-0812">Transmembrane</keyword>
<gene>
    <name evidence="2" type="ORF">INR99_00160</name>
</gene>
<keyword evidence="1" id="KW-0472">Membrane</keyword>
<name>A0A8J7FI34_9NEIS</name>
<evidence type="ECO:0000313" key="3">
    <source>
        <dbReference type="Proteomes" id="UP000604481"/>
    </source>
</evidence>
<feature type="transmembrane region" description="Helical" evidence="1">
    <location>
        <begin position="15"/>
        <end position="35"/>
    </location>
</feature>
<dbReference type="EMBL" id="JADFUA010000001">
    <property type="protein sequence ID" value="MBE9607752.1"/>
    <property type="molecule type" value="Genomic_DNA"/>
</dbReference>
<accession>A0A8J7FI34</accession>
<reference evidence="2 3" key="1">
    <citation type="submission" date="2020-10" db="EMBL/GenBank/DDBJ databases">
        <title>The genome sequence of Chitinilyticum litopenaei 4Y14.</title>
        <authorList>
            <person name="Liu Y."/>
        </authorList>
    </citation>
    <scope>NUCLEOTIDE SEQUENCE [LARGE SCALE GENOMIC DNA]</scope>
    <source>
        <strain evidence="2 3">4Y14</strain>
    </source>
</reference>
<sequence length="196" mass="21744">MKLSAQDWQELRPALIWSGIAVAIALALLVGAWLYQLRDVQFARALQLRADAAETDARLAEQRWDTLTLRMVPYSRLQQEGVLGQEPRLAWIEALDLLQARQPGLALSYDLGARQALAGAGEAHASVRVSRLQLSYRASDELQYSRVTAQLQSQPGRLLPRHCTLLRLLPPQTGISVECEYDWATMVSPQAQEGGG</sequence>
<keyword evidence="3" id="KW-1185">Reference proteome</keyword>
<evidence type="ECO:0000256" key="1">
    <source>
        <dbReference type="SAM" id="Phobius"/>
    </source>
</evidence>
<protein>
    <submittedName>
        <fullName evidence="2">Uncharacterized protein</fullName>
    </submittedName>
</protein>
<evidence type="ECO:0000313" key="2">
    <source>
        <dbReference type="EMBL" id="MBE9607752.1"/>
    </source>
</evidence>
<keyword evidence="1" id="KW-1133">Transmembrane helix</keyword>
<proteinExistence type="predicted"/>
<comment type="caution">
    <text evidence="2">The sequence shown here is derived from an EMBL/GenBank/DDBJ whole genome shotgun (WGS) entry which is preliminary data.</text>
</comment>